<dbReference type="AlphaFoldDB" id="A0A7T8GQ07"/>
<dbReference type="EMBL" id="CP045907">
    <property type="protein sequence ID" value="QQP35415.1"/>
    <property type="molecule type" value="Genomic_DNA"/>
</dbReference>
<proteinExistence type="predicted"/>
<gene>
    <name evidence="2" type="ORF">FKW44_023633</name>
</gene>
<evidence type="ECO:0000313" key="3">
    <source>
        <dbReference type="Proteomes" id="UP000595437"/>
    </source>
</evidence>
<accession>A0A7T8GQ07</accession>
<evidence type="ECO:0000313" key="2">
    <source>
        <dbReference type="EMBL" id="QQP35415.1"/>
    </source>
</evidence>
<evidence type="ECO:0000256" key="1">
    <source>
        <dbReference type="SAM" id="MobiDB-lite"/>
    </source>
</evidence>
<feature type="region of interest" description="Disordered" evidence="1">
    <location>
        <begin position="1"/>
        <end position="20"/>
    </location>
</feature>
<feature type="compositionally biased region" description="Basic and acidic residues" evidence="1">
    <location>
        <begin position="1"/>
        <end position="13"/>
    </location>
</feature>
<dbReference type="Proteomes" id="UP000595437">
    <property type="component" value="Chromosome 18"/>
</dbReference>
<keyword evidence="3" id="KW-1185">Reference proteome</keyword>
<feature type="non-terminal residue" evidence="2">
    <location>
        <position position="57"/>
    </location>
</feature>
<protein>
    <submittedName>
        <fullName evidence="2">Uncharacterized protein</fullName>
    </submittedName>
</protein>
<reference evidence="3" key="1">
    <citation type="submission" date="2021-01" db="EMBL/GenBank/DDBJ databases">
        <title>Caligus Genome Assembly.</title>
        <authorList>
            <person name="Gallardo-Escarate C."/>
        </authorList>
    </citation>
    <scope>NUCLEOTIDE SEQUENCE [LARGE SCALE GENOMIC DNA]</scope>
</reference>
<organism evidence="2 3">
    <name type="scientific">Caligus rogercresseyi</name>
    <name type="common">Sea louse</name>
    <dbReference type="NCBI Taxonomy" id="217165"/>
    <lineage>
        <taxon>Eukaryota</taxon>
        <taxon>Metazoa</taxon>
        <taxon>Ecdysozoa</taxon>
        <taxon>Arthropoda</taxon>
        <taxon>Crustacea</taxon>
        <taxon>Multicrustacea</taxon>
        <taxon>Hexanauplia</taxon>
        <taxon>Copepoda</taxon>
        <taxon>Siphonostomatoida</taxon>
        <taxon>Caligidae</taxon>
        <taxon>Caligus</taxon>
    </lineage>
</organism>
<sequence>MESKRMAERSKEEEHEDSIMDPVDYGKKSLKHYLLRDDSHLTDLFMGLFRSTLKCLN</sequence>
<name>A0A7T8GQ07_CALRO</name>